<sequence>MAVRTGTSFGDTRGRRLDLKGRIMPALHFARAPWLTSLNRPQVVVPDHDAPLRQVLSEMGYQCAPSGAAPEDASACLAEFRDLSTQAHTSPKPPLPRPVLYTASEETVTARLAALRSGGQGLLTRPYHSDDIDRLLKQCARRSGATRTARRLVMVEDDRSMARLVASYLLPHGYEVHHVQNPTQVLEALASLRPALLLLDLNLPDVSGAEIATIIRQFPAFMTLPILFLSGETSHAAQIAALRCGADGFVTKPVRAEDLLGRVDAALTRLEELDQLAHSDLLTDLPNRRAFMLEFDHAQASVNRTGRPHSLAVIDIDRFKSINDTYGHLAGDRVLRRVAGYLRTSLRREDYLARIGGEEFAIILPGADVHEAKQVLDSVREACAPACEDVIPQPISFSGGLVSLTARRGETAETHIKRADDCLYRAKNTGRNRILIEEDPD</sequence>
<feature type="modified residue" description="4-aspartylphosphate" evidence="3">
    <location>
        <position position="200"/>
    </location>
</feature>
<evidence type="ECO:0000256" key="2">
    <source>
        <dbReference type="ARBA" id="ARBA00034247"/>
    </source>
</evidence>
<dbReference type="SMART" id="SM00267">
    <property type="entry name" value="GGDEF"/>
    <property type="match status" value="1"/>
</dbReference>
<dbReference type="EC" id="2.7.7.65" evidence="1"/>
<protein>
    <recommendedName>
        <fullName evidence="1">diguanylate cyclase</fullName>
        <ecNumber evidence="1">2.7.7.65</ecNumber>
    </recommendedName>
</protein>
<evidence type="ECO:0000313" key="6">
    <source>
        <dbReference type="EMBL" id="OYQ22241.1"/>
    </source>
</evidence>
<dbReference type="Proteomes" id="UP000216361">
    <property type="component" value="Unassembled WGS sequence"/>
</dbReference>
<dbReference type="CDD" id="cd01949">
    <property type="entry name" value="GGDEF"/>
    <property type="match status" value="1"/>
</dbReference>
<dbReference type="PROSITE" id="PS50110">
    <property type="entry name" value="RESPONSE_REGULATORY"/>
    <property type="match status" value="1"/>
</dbReference>
<dbReference type="GO" id="GO:0052621">
    <property type="term" value="F:diguanylate cyclase activity"/>
    <property type="evidence" value="ECO:0007669"/>
    <property type="project" value="UniProtKB-EC"/>
</dbReference>
<dbReference type="InterPro" id="IPR050469">
    <property type="entry name" value="Diguanylate_Cyclase"/>
</dbReference>
<organism evidence="6 7">
    <name type="scientific">Elstera cyanobacteriorum</name>
    <dbReference type="NCBI Taxonomy" id="2022747"/>
    <lineage>
        <taxon>Bacteria</taxon>
        <taxon>Pseudomonadati</taxon>
        <taxon>Pseudomonadota</taxon>
        <taxon>Alphaproteobacteria</taxon>
        <taxon>Rhodospirillales</taxon>
        <taxon>Rhodospirillaceae</taxon>
        <taxon>Elstera</taxon>
    </lineage>
</organism>
<dbReference type="Gene3D" id="3.40.50.2300">
    <property type="match status" value="1"/>
</dbReference>
<accession>A0A255XZC6</accession>
<dbReference type="SUPFAM" id="SSF55073">
    <property type="entry name" value="Nucleotide cyclase"/>
    <property type="match status" value="1"/>
</dbReference>
<dbReference type="PROSITE" id="PS50887">
    <property type="entry name" value="GGDEF"/>
    <property type="match status" value="1"/>
</dbReference>
<dbReference type="SUPFAM" id="SSF52172">
    <property type="entry name" value="CheY-like"/>
    <property type="match status" value="1"/>
</dbReference>
<dbReference type="Pfam" id="PF00990">
    <property type="entry name" value="GGDEF"/>
    <property type="match status" value="1"/>
</dbReference>
<dbReference type="CDD" id="cd00156">
    <property type="entry name" value="REC"/>
    <property type="match status" value="1"/>
</dbReference>
<feature type="domain" description="GGDEF" evidence="5">
    <location>
        <begin position="307"/>
        <end position="439"/>
    </location>
</feature>
<dbReference type="InterPro" id="IPR043128">
    <property type="entry name" value="Rev_trsase/Diguanyl_cyclase"/>
</dbReference>
<dbReference type="SMART" id="SM00448">
    <property type="entry name" value="REC"/>
    <property type="match status" value="1"/>
</dbReference>
<gene>
    <name evidence="6" type="ORF">CHR90_00545</name>
</gene>
<dbReference type="AlphaFoldDB" id="A0A255XZC6"/>
<keyword evidence="7" id="KW-1185">Reference proteome</keyword>
<dbReference type="FunFam" id="3.30.70.270:FF:000001">
    <property type="entry name" value="Diguanylate cyclase domain protein"/>
    <property type="match status" value="1"/>
</dbReference>
<dbReference type="OrthoDB" id="9812260at2"/>
<evidence type="ECO:0000256" key="1">
    <source>
        <dbReference type="ARBA" id="ARBA00012528"/>
    </source>
</evidence>
<evidence type="ECO:0000256" key="3">
    <source>
        <dbReference type="PROSITE-ProRule" id="PRU00169"/>
    </source>
</evidence>
<dbReference type="NCBIfam" id="TIGR00254">
    <property type="entry name" value="GGDEF"/>
    <property type="match status" value="1"/>
</dbReference>
<reference evidence="6 7" key="1">
    <citation type="submission" date="2017-07" db="EMBL/GenBank/DDBJ databases">
        <title>Elstera cyanobacteriorum sp. nov., a novel bacterium isolated from cyanobacterial aggregates in a eutrophic lake.</title>
        <authorList>
            <person name="Cai H."/>
        </authorList>
    </citation>
    <scope>NUCLEOTIDE SEQUENCE [LARGE SCALE GENOMIC DNA]</scope>
    <source>
        <strain evidence="6 7">TH019</strain>
    </source>
</reference>
<evidence type="ECO:0000259" key="4">
    <source>
        <dbReference type="PROSITE" id="PS50110"/>
    </source>
</evidence>
<evidence type="ECO:0000313" key="7">
    <source>
        <dbReference type="Proteomes" id="UP000216361"/>
    </source>
</evidence>
<dbReference type="GO" id="GO:0043709">
    <property type="term" value="P:cell adhesion involved in single-species biofilm formation"/>
    <property type="evidence" value="ECO:0007669"/>
    <property type="project" value="TreeGrafter"/>
</dbReference>
<evidence type="ECO:0000259" key="5">
    <source>
        <dbReference type="PROSITE" id="PS50887"/>
    </source>
</evidence>
<feature type="domain" description="Response regulatory" evidence="4">
    <location>
        <begin position="151"/>
        <end position="267"/>
    </location>
</feature>
<proteinExistence type="predicted"/>
<dbReference type="PANTHER" id="PTHR45138">
    <property type="entry name" value="REGULATORY COMPONENTS OF SENSORY TRANSDUCTION SYSTEM"/>
    <property type="match status" value="1"/>
</dbReference>
<dbReference type="GO" id="GO:1902201">
    <property type="term" value="P:negative regulation of bacterial-type flagellum-dependent cell motility"/>
    <property type="evidence" value="ECO:0007669"/>
    <property type="project" value="TreeGrafter"/>
</dbReference>
<dbReference type="Gene3D" id="3.30.70.270">
    <property type="match status" value="1"/>
</dbReference>
<dbReference type="InterPro" id="IPR029787">
    <property type="entry name" value="Nucleotide_cyclase"/>
</dbReference>
<dbReference type="EMBL" id="NOXS01000014">
    <property type="protein sequence ID" value="OYQ22241.1"/>
    <property type="molecule type" value="Genomic_DNA"/>
</dbReference>
<dbReference type="InterPro" id="IPR011006">
    <property type="entry name" value="CheY-like_superfamily"/>
</dbReference>
<comment type="catalytic activity">
    <reaction evidence="2">
        <text>2 GTP = 3',3'-c-di-GMP + 2 diphosphate</text>
        <dbReference type="Rhea" id="RHEA:24898"/>
        <dbReference type="ChEBI" id="CHEBI:33019"/>
        <dbReference type="ChEBI" id="CHEBI:37565"/>
        <dbReference type="ChEBI" id="CHEBI:58805"/>
        <dbReference type="EC" id="2.7.7.65"/>
    </reaction>
</comment>
<dbReference type="InterPro" id="IPR001789">
    <property type="entry name" value="Sig_transdc_resp-reg_receiver"/>
</dbReference>
<dbReference type="Pfam" id="PF00072">
    <property type="entry name" value="Response_reg"/>
    <property type="match status" value="1"/>
</dbReference>
<keyword evidence="3" id="KW-0597">Phosphoprotein</keyword>
<dbReference type="PANTHER" id="PTHR45138:SF9">
    <property type="entry name" value="DIGUANYLATE CYCLASE DGCM-RELATED"/>
    <property type="match status" value="1"/>
</dbReference>
<comment type="caution">
    <text evidence="6">The sequence shown here is derived from an EMBL/GenBank/DDBJ whole genome shotgun (WGS) entry which is preliminary data.</text>
</comment>
<dbReference type="GO" id="GO:0005886">
    <property type="term" value="C:plasma membrane"/>
    <property type="evidence" value="ECO:0007669"/>
    <property type="project" value="TreeGrafter"/>
</dbReference>
<dbReference type="GO" id="GO:0000160">
    <property type="term" value="P:phosphorelay signal transduction system"/>
    <property type="evidence" value="ECO:0007669"/>
    <property type="project" value="InterPro"/>
</dbReference>
<name>A0A255XZC6_9PROT</name>
<dbReference type="InterPro" id="IPR000160">
    <property type="entry name" value="GGDEF_dom"/>
</dbReference>